<organism evidence="1 2">
    <name type="scientific">Punica granatum</name>
    <name type="common">Pomegranate</name>
    <dbReference type="NCBI Taxonomy" id="22663"/>
    <lineage>
        <taxon>Eukaryota</taxon>
        <taxon>Viridiplantae</taxon>
        <taxon>Streptophyta</taxon>
        <taxon>Embryophyta</taxon>
        <taxon>Tracheophyta</taxon>
        <taxon>Spermatophyta</taxon>
        <taxon>Magnoliopsida</taxon>
        <taxon>eudicotyledons</taxon>
        <taxon>Gunneridae</taxon>
        <taxon>Pentapetalae</taxon>
        <taxon>rosids</taxon>
        <taxon>malvids</taxon>
        <taxon>Myrtales</taxon>
        <taxon>Lythraceae</taxon>
        <taxon>Punica</taxon>
    </lineage>
</organism>
<accession>A0A2I0KSN2</accession>
<dbReference type="EMBL" id="PGOL01000426">
    <property type="protein sequence ID" value="PKI70846.1"/>
    <property type="molecule type" value="Genomic_DNA"/>
</dbReference>
<protein>
    <submittedName>
        <fullName evidence="1">Uncharacterized protein</fullName>
    </submittedName>
</protein>
<evidence type="ECO:0000313" key="1">
    <source>
        <dbReference type="EMBL" id="PKI70846.1"/>
    </source>
</evidence>
<gene>
    <name evidence="1" type="ORF">CRG98_008737</name>
</gene>
<sequence length="252" mass="27708">MGRRLTHLFCYLVLARLDHFHESLGFFFGHLLLQDRRGFQSGSECSGVFSLACSLRVLLHLARARHAHDAKLLLEVPNTSFVGLGGLVVLVRLSSGDFHYERGGHNARPREAYSSFHGDIFDYKRDRALLLALVLSHSADTDHIDGGPQARPMIMERVGLHGRGPNGIERDLFGIDQLLDLLSQFLTVLGPAAPAEEFSKSRAYTVGSKQKGSSGQFVARPAGLNSKLIERGVGAGNAQTAEYMQEWQVARA</sequence>
<name>A0A2I0KSN2_PUNGR</name>
<dbReference type="AlphaFoldDB" id="A0A2I0KSN2"/>
<dbReference type="Proteomes" id="UP000233551">
    <property type="component" value="Unassembled WGS sequence"/>
</dbReference>
<proteinExistence type="predicted"/>
<evidence type="ECO:0000313" key="2">
    <source>
        <dbReference type="Proteomes" id="UP000233551"/>
    </source>
</evidence>
<keyword evidence="2" id="KW-1185">Reference proteome</keyword>
<reference evidence="1 2" key="1">
    <citation type="submission" date="2017-11" db="EMBL/GenBank/DDBJ databases">
        <title>De-novo sequencing of pomegranate (Punica granatum L.) genome.</title>
        <authorList>
            <person name="Akparov Z."/>
            <person name="Amiraslanov A."/>
            <person name="Hajiyeva S."/>
            <person name="Abbasov M."/>
            <person name="Kaur K."/>
            <person name="Hamwieh A."/>
            <person name="Solovyev V."/>
            <person name="Salamov A."/>
            <person name="Braich B."/>
            <person name="Kosarev P."/>
            <person name="Mahmoud A."/>
            <person name="Hajiyev E."/>
            <person name="Babayeva S."/>
            <person name="Izzatullayeva V."/>
            <person name="Mammadov A."/>
            <person name="Mammadov A."/>
            <person name="Sharifova S."/>
            <person name="Ojaghi J."/>
            <person name="Eynullazada K."/>
            <person name="Bayramov B."/>
            <person name="Abdulazimova A."/>
            <person name="Shahmuradov I."/>
        </authorList>
    </citation>
    <scope>NUCLEOTIDE SEQUENCE [LARGE SCALE GENOMIC DNA]</scope>
    <source>
        <strain evidence="2">cv. AG2017</strain>
        <tissue evidence="1">Leaf</tissue>
    </source>
</reference>
<comment type="caution">
    <text evidence="1">The sequence shown here is derived from an EMBL/GenBank/DDBJ whole genome shotgun (WGS) entry which is preliminary data.</text>
</comment>